<dbReference type="RefSeq" id="WP_091088537.1">
    <property type="nucleotide sequence ID" value="NZ_FOHX01000012.1"/>
</dbReference>
<dbReference type="SUPFAM" id="SSF54637">
    <property type="entry name" value="Thioesterase/thiol ester dehydrase-isomerase"/>
    <property type="match status" value="1"/>
</dbReference>
<dbReference type="OrthoDB" id="513711at2"/>
<organism evidence="1 2">
    <name type="scientific">Nonomuraea wenchangensis</name>
    <dbReference type="NCBI Taxonomy" id="568860"/>
    <lineage>
        <taxon>Bacteria</taxon>
        <taxon>Bacillati</taxon>
        <taxon>Actinomycetota</taxon>
        <taxon>Actinomycetes</taxon>
        <taxon>Streptosporangiales</taxon>
        <taxon>Streptosporangiaceae</taxon>
        <taxon>Nonomuraea</taxon>
    </lineage>
</organism>
<dbReference type="EMBL" id="FOHX01000012">
    <property type="protein sequence ID" value="SEU34401.1"/>
    <property type="molecule type" value="Genomic_DNA"/>
</dbReference>
<protein>
    <submittedName>
        <fullName evidence="1">Enediyne biosynthesis thioesterase</fullName>
    </submittedName>
</protein>
<dbReference type="STRING" id="568860.SAMN05421811_11246"/>
<proteinExistence type="predicted"/>
<dbReference type="Pfam" id="PF13279">
    <property type="entry name" value="4HBT_2"/>
    <property type="match status" value="1"/>
</dbReference>
<dbReference type="AlphaFoldDB" id="A0A1I0L4A6"/>
<sequence>MRRTFAYEHTVTFVDTNLVGNVYFANYLIWQGACRERFLAEHAPGVIERLAADLALVTVSCSCEFFAELVAFDRVSVRMSLRGVEFNRIAMGFDYVRLNTGPGQLVARGAQTVACMKRVDGELVSVDVPDDLLRALDAYAVHPGRR</sequence>
<dbReference type="Gene3D" id="3.10.129.10">
    <property type="entry name" value="Hotdog Thioesterase"/>
    <property type="match status" value="1"/>
</dbReference>
<dbReference type="InterPro" id="IPR029069">
    <property type="entry name" value="HotDog_dom_sf"/>
</dbReference>
<evidence type="ECO:0000313" key="2">
    <source>
        <dbReference type="Proteomes" id="UP000199361"/>
    </source>
</evidence>
<gene>
    <name evidence="1" type="ORF">SAMN05421811_11246</name>
</gene>
<keyword evidence="2" id="KW-1185">Reference proteome</keyword>
<evidence type="ECO:0000313" key="1">
    <source>
        <dbReference type="EMBL" id="SEU34401.1"/>
    </source>
</evidence>
<dbReference type="CDD" id="cd00586">
    <property type="entry name" value="4HBT"/>
    <property type="match status" value="1"/>
</dbReference>
<reference evidence="1 2" key="1">
    <citation type="submission" date="2016-10" db="EMBL/GenBank/DDBJ databases">
        <authorList>
            <person name="de Groot N.N."/>
        </authorList>
    </citation>
    <scope>NUCLEOTIDE SEQUENCE [LARGE SCALE GENOMIC DNA]</scope>
    <source>
        <strain evidence="1 2">CGMCC 4.5598</strain>
    </source>
</reference>
<name>A0A1I0L4A6_9ACTN</name>
<accession>A0A1I0L4A6</accession>
<dbReference type="Proteomes" id="UP000199361">
    <property type="component" value="Unassembled WGS sequence"/>
</dbReference>